<feature type="compositionally biased region" description="Polar residues" evidence="1">
    <location>
        <begin position="53"/>
        <end position="67"/>
    </location>
</feature>
<evidence type="ECO:0000256" key="2">
    <source>
        <dbReference type="SAM" id="Phobius"/>
    </source>
</evidence>
<dbReference type="AlphaFoldDB" id="A0A0D6JCA3"/>
<sequence length="81" mass="8749">MPTLFRFLFVTGTLVAAVFAGLYILATRFEPEPRHTVYRLQDVKTNGPMPTRESPSADNTGAANQNEGAKDAGTPPPAQTE</sequence>
<protein>
    <submittedName>
        <fullName evidence="3">Uncharacterized protein</fullName>
    </submittedName>
</protein>
<feature type="transmembrane region" description="Helical" evidence="2">
    <location>
        <begin position="6"/>
        <end position="26"/>
    </location>
</feature>
<reference evidence="4" key="1">
    <citation type="submission" date="2015-02" db="EMBL/GenBank/DDBJ databases">
        <authorList>
            <person name="Chooi Y.-H."/>
        </authorList>
    </citation>
    <scope>NUCLEOTIDE SEQUENCE [LARGE SCALE GENOMIC DNA]</scope>
    <source>
        <strain evidence="4">strain Y</strain>
    </source>
</reference>
<keyword evidence="2" id="KW-1133">Transmembrane helix</keyword>
<name>A0A0D6JCA3_9HYPH</name>
<dbReference type="KEGG" id="fiy:BN1229_v1_0776"/>
<dbReference type="EMBL" id="LN829119">
    <property type="protein sequence ID" value="CPR16363.1"/>
    <property type="molecule type" value="Genomic_DNA"/>
</dbReference>
<dbReference type="RefSeq" id="WP_046476725.1">
    <property type="nucleotide sequence ID" value="NZ_LN829118.1"/>
</dbReference>
<keyword evidence="2" id="KW-0812">Transmembrane</keyword>
<evidence type="ECO:0000256" key="1">
    <source>
        <dbReference type="SAM" id="MobiDB-lite"/>
    </source>
</evidence>
<dbReference type="KEGG" id="fil:BN1229_v1_0771"/>
<feature type="region of interest" description="Disordered" evidence="1">
    <location>
        <begin position="38"/>
        <end position="81"/>
    </location>
</feature>
<evidence type="ECO:0000313" key="3">
    <source>
        <dbReference type="EMBL" id="CPR16363.1"/>
    </source>
</evidence>
<gene>
    <name evidence="3" type="ORF">YBN1229_v1_0776</name>
</gene>
<evidence type="ECO:0000313" key="4">
    <source>
        <dbReference type="Proteomes" id="UP000033187"/>
    </source>
</evidence>
<keyword evidence="2" id="KW-0472">Membrane</keyword>
<proteinExistence type="predicted"/>
<organism evidence="3 4">
    <name type="scientific">Candidatus Filomicrobium marinum</name>
    <dbReference type="NCBI Taxonomy" id="1608628"/>
    <lineage>
        <taxon>Bacteria</taxon>
        <taxon>Pseudomonadati</taxon>
        <taxon>Pseudomonadota</taxon>
        <taxon>Alphaproteobacteria</taxon>
        <taxon>Hyphomicrobiales</taxon>
        <taxon>Hyphomicrobiaceae</taxon>
        <taxon>Filomicrobium</taxon>
    </lineage>
</organism>
<dbReference type="Proteomes" id="UP000033187">
    <property type="component" value="Chromosome 1"/>
</dbReference>
<keyword evidence="4" id="KW-1185">Reference proteome</keyword>
<accession>A0A0D6JCA3</accession>